<organism evidence="2 3">
    <name type="scientific">Megasphaera hexanoica</name>
    <dbReference type="NCBI Taxonomy" id="1675036"/>
    <lineage>
        <taxon>Bacteria</taxon>
        <taxon>Bacillati</taxon>
        <taxon>Bacillota</taxon>
        <taxon>Negativicutes</taxon>
        <taxon>Veillonellales</taxon>
        <taxon>Veillonellaceae</taxon>
        <taxon>Megasphaera</taxon>
    </lineage>
</organism>
<evidence type="ECO:0000313" key="2">
    <source>
        <dbReference type="EMBL" id="NME28176.1"/>
    </source>
</evidence>
<evidence type="ECO:0000256" key="1">
    <source>
        <dbReference type="SAM" id="MobiDB-lite"/>
    </source>
</evidence>
<sequence>MEKTTIPFLCGGTFFAQILRARRHRKSPAELAKGQKESLSEPELFRRLISIYHLNNDFKPKGSSLKTNASRFKKCKDNFILFIEFNDYDKRRNFKEDIQKEDSKAFSAMVQFIRDYIDESLYKQLARNLLGLIQEDSSIPTNEKFFIWPKWVEKQSLITRTEINLPDLLLGIWHYIAINRSNENIKGAETYHSWYPVNPKEYKGRVGADIKQELQVTCSNTSHQSASASVLDGENNQSSEKAYEADDSSTTEENNYSKTQIIQNATIVNQHGEKNIHITHVDTLII</sequence>
<reference evidence="2 3" key="1">
    <citation type="submission" date="2020-04" db="EMBL/GenBank/DDBJ databases">
        <authorList>
            <person name="Hitch T.C.A."/>
            <person name="Wylensek D."/>
            <person name="Clavel T."/>
        </authorList>
    </citation>
    <scope>NUCLEOTIDE SEQUENCE [LARGE SCALE GENOMIC DNA]</scope>
    <source>
        <strain evidence="2 3">Oil-RF-744-FAT-WT-6-1</strain>
    </source>
</reference>
<name>A0A848BY26_9FIRM</name>
<accession>A0A848BY26</accession>
<proteinExistence type="predicted"/>
<dbReference type="AlphaFoldDB" id="A0A848BY26"/>
<dbReference type="EMBL" id="JABAFG010000008">
    <property type="protein sequence ID" value="NME28176.1"/>
    <property type="molecule type" value="Genomic_DNA"/>
</dbReference>
<feature type="compositionally biased region" description="Polar residues" evidence="1">
    <location>
        <begin position="225"/>
        <end position="240"/>
    </location>
</feature>
<gene>
    <name evidence="2" type="ORF">HF872_06000</name>
</gene>
<comment type="caution">
    <text evidence="2">The sequence shown here is derived from an EMBL/GenBank/DDBJ whole genome shotgun (WGS) entry which is preliminary data.</text>
</comment>
<evidence type="ECO:0000313" key="3">
    <source>
        <dbReference type="Proteomes" id="UP000591071"/>
    </source>
</evidence>
<dbReference type="Proteomes" id="UP000591071">
    <property type="component" value="Unassembled WGS sequence"/>
</dbReference>
<feature type="region of interest" description="Disordered" evidence="1">
    <location>
        <begin position="225"/>
        <end position="255"/>
    </location>
</feature>
<dbReference type="RefSeq" id="WP_170087493.1">
    <property type="nucleotide sequence ID" value="NZ_JABAFG010000008.1"/>
</dbReference>
<protein>
    <submittedName>
        <fullName evidence="2">Uncharacterized protein</fullName>
    </submittedName>
</protein>